<comment type="catalytic activity">
    <reaction evidence="8">
        <text>arsenic triglutathione + 3 [thioredoxin]-dithiol + 3 S-adenosyl-L-methionine = trimethylarsine + 3 [thioredoxin]-disulfide + 3 glutathione + 3 S-adenosyl-L-homocysteine + 3 H(+)</text>
        <dbReference type="Rhea" id="RHEA:69432"/>
        <dbReference type="Rhea" id="RHEA-COMP:10698"/>
        <dbReference type="Rhea" id="RHEA-COMP:10700"/>
        <dbReference type="ChEBI" id="CHEBI:15378"/>
        <dbReference type="ChEBI" id="CHEBI:27130"/>
        <dbReference type="ChEBI" id="CHEBI:29950"/>
        <dbReference type="ChEBI" id="CHEBI:50058"/>
        <dbReference type="ChEBI" id="CHEBI:57856"/>
        <dbReference type="ChEBI" id="CHEBI:57925"/>
        <dbReference type="ChEBI" id="CHEBI:59789"/>
        <dbReference type="ChEBI" id="CHEBI:183640"/>
        <dbReference type="EC" id="2.1.1.137"/>
    </reaction>
</comment>
<evidence type="ECO:0000256" key="8">
    <source>
        <dbReference type="ARBA" id="ARBA00048428"/>
    </source>
</evidence>
<evidence type="ECO:0000313" key="11">
    <source>
        <dbReference type="EMBL" id="KAJ4458255.1"/>
    </source>
</evidence>
<dbReference type="GO" id="GO:0008168">
    <property type="term" value="F:methyltransferase activity"/>
    <property type="evidence" value="ECO:0007669"/>
    <property type="project" value="UniProtKB-KW"/>
</dbReference>
<feature type="domain" description="Methyltransferase" evidence="9">
    <location>
        <begin position="71"/>
        <end position="227"/>
    </location>
</feature>
<dbReference type="PANTHER" id="PTHR43675">
    <property type="entry name" value="ARSENITE METHYLTRANSFERASE"/>
    <property type="match status" value="1"/>
</dbReference>
<keyword evidence="2" id="KW-0949">S-adenosyl-L-methionine</keyword>
<evidence type="ECO:0000256" key="1">
    <source>
        <dbReference type="ARBA" id="ARBA00022679"/>
    </source>
</evidence>
<evidence type="ECO:0000259" key="9">
    <source>
        <dbReference type="Pfam" id="PF13847"/>
    </source>
</evidence>
<reference evidence="11" key="1">
    <citation type="journal article" date="2022" name="bioRxiv">
        <title>Genomics of Preaxostyla Flagellates Illuminates Evolutionary Transitions and the Path Towards Mitochondrial Loss.</title>
        <authorList>
            <person name="Novak L.V.F."/>
            <person name="Treitli S.C."/>
            <person name="Pyrih J."/>
            <person name="Halakuc P."/>
            <person name="Pipaliya S.V."/>
            <person name="Vacek V."/>
            <person name="Brzon O."/>
            <person name="Soukal P."/>
            <person name="Eme L."/>
            <person name="Dacks J.B."/>
            <person name="Karnkowska A."/>
            <person name="Elias M."/>
            <person name="Hampl V."/>
        </authorList>
    </citation>
    <scope>NUCLEOTIDE SEQUENCE</scope>
    <source>
        <strain evidence="11">RCP-MX</strain>
    </source>
</reference>
<dbReference type="Pfam" id="PF18978">
    <property type="entry name" value="DUF5714"/>
    <property type="match status" value="1"/>
</dbReference>
<evidence type="ECO:0000259" key="10">
    <source>
        <dbReference type="Pfam" id="PF18978"/>
    </source>
</evidence>
<dbReference type="Gene3D" id="3.40.50.150">
    <property type="entry name" value="Vaccinia Virus protein VP39"/>
    <property type="match status" value="1"/>
</dbReference>
<evidence type="ECO:0000256" key="7">
    <source>
        <dbReference type="ARBA" id="ARBA00047943"/>
    </source>
</evidence>
<comment type="similarity">
    <text evidence="3">Belongs to the methyltransferase superfamily. Arsenite methyltransferase family.</text>
</comment>
<dbReference type="Pfam" id="PF13847">
    <property type="entry name" value="Methyltransf_31"/>
    <property type="match status" value="1"/>
</dbReference>
<dbReference type="EC" id="2.1.1.137" evidence="4"/>
<dbReference type="InterPro" id="IPR026669">
    <property type="entry name" value="Arsenite_MeTrfase-like"/>
</dbReference>
<dbReference type="GO" id="GO:0032259">
    <property type="term" value="P:methylation"/>
    <property type="evidence" value="ECO:0007669"/>
    <property type="project" value="UniProtKB-KW"/>
</dbReference>
<keyword evidence="12" id="KW-1185">Reference proteome</keyword>
<evidence type="ECO:0000256" key="2">
    <source>
        <dbReference type="ARBA" id="ARBA00022691"/>
    </source>
</evidence>
<evidence type="ECO:0000256" key="3">
    <source>
        <dbReference type="ARBA" id="ARBA00034487"/>
    </source>
</evidence>
<dbReference type="CDD" id="cd02440">
    <property type="entry name" value="AdoMet_MTases"/>
    <property type="match status" value="1"/>
</dbReference>
<evidence type="ECO:0000256" key="4">
    <source>
        <dbReference type="ARBA" id="ARBA00034521"/>
    </source>
</evidence>
<sequence length="724" mass="79187">MGSLKSAEQIQSEVSEYYGKTLQSNQDLKTCACTTGGAPPVAHRAILGKIHDEVLTHYYGCGSAIPELLQDQTVLDLGSGTGRDCYLASALVGPRGRVIGVDMTDEQLAIANRHIDYHTRAFGYSTPNIEFHKGHIEDLKHLEGGASIPDGTVDVVISNCVINLAPDKQPVFNEIHRVLRDGGELYFADVFADRRIPADLRADPTLWGECLSGALYLQDFRRLLLQAGFQDFRVVSSHQLEFRNAPVEARLGAIKFHSMTVRAFKLPEIEDKCEDFGQTATYKGTVADQPDRFVLDEGHVFPKGVPIRVCANTAAMVSRTRLAPHFTVSAPGPHIGVMARLLLQRRVMLQWRKSCPHPPSRLLVLRRQWQPGPGLVMCRWLVLRRRQQPYRCMLRGYCSGCFVMHRRLVLQQRHSAAATATVSPPAAAKPAIALKPAAAQAASRAHVGCMICASELEYLPTATPMQCTFCRREVVSNGWCRDQHHFVCDDCHRADGITVIRQECLHTTETDPLAIALKIMRHPSIPMHGPEHHPMVAAVIIAAVKNQTHAVGDAEIEEAIRRGSQVPGGVCGLWGSCGAGIGEPGTSSCVDLPLLAVGIATSILEKTTPLSGVEWHNTGLVTSKVLSLIAERGGPRCCKRNVTTALQCAAEILGLKRPAVGGVNPGHIHAADLEDFVGRVRGRGLLDFFSFFVFPTGRSRWATRCALCIECSLHLVSGDTRNLR</sequence>
<comment type="catalytic activity">
    <reaction evidence="6">
        <text>arsenic triglutathione + [thioredoxin]-dithiol + S-adenosyl-L-methionine + 2 H2O = methylarsonous acid + [thioredoxin]-disulfide + 3 glutathione + S-adenosyl-L-homocysteine + H(+)</text>
        <dbReference type="Rhea" id="RHEA:69460"/>
        <dbReference type="Rhea" id="RHEA-COMP:10698"/>
        <dbReference type="Rhea" id="RHEA-COMP:10700"/>
        <dbReference type="ChEBI" id="CHEBI:15377"/>
        <dbReference type="ChEBI" id="CHEBI:15378"/>
        <dbReference type="ChEBI" id="CHEBI:17826"/>
        <dbReference type="ChEBI" id="CHEBI:29950"/>
        <dbReference type="ChEBI" id="CHEBI:50058"/>
        <dbReference type="ChEBI" id="CHEBI:57856"/>
        <dbReference type="ChEBI" id="CHEBI:57925"/>
        <dbReference type="ChEBI" id="CHEBI:59789"/>
        <dbReference type="ChEBI" id="CHEBI:183640"/>
        <dbReference type="EC" id="2.1.1.137"/>
    </reaction>
</comment>
<keyword evidence="11" id="KW-0489">Methyltransferase</keyword>
<dbReference type="Gene3D" id="3.40.5.100">
    <property type="match status" value="1"/>
</dbReference>
<accession>A0ABQ8UL97</accession>
<keyword evidence="1" id="KW-0808">Transferase</keyword>
<dbReference type="InterPro" id="IPR025714">
    <property type="entry name" value="Methyltranfer_dom"/>
</dbReference>
<feature type="domain" description="DUF5714" evidence="10">
    <location>
        <begin position="500"/>
        <end position="653"/>
    </location>
</feature>
<evidence type="ECO:0000256" key="6">
    <source>
        <dbReference type="ARBA" id="ARBA00047941"/>
    </source>
</evidence>
<comment type="caution">
    <text evidence="11">The sequence shown here is derived from an EMBL/GenBank/DDBJ whole genome shotgun (WGS) entry which is preliminary data.</text>
</comment>
<protein>
    <recommendedName>
        <fullName evidence="5">Arsenite methyltransferase</fullName>
        <ecNumber evidence="4">2.1.1.137</ecNumber>
    </recommendedName>
</protein>
<organism evidence="11 12">
    <name type="scientific">Paratrimastix pyriformis</name>
    <dbReference type="NCBI Taxonomy" id="342808"/>
    <lineage>
        <taxon>Eukaryota</taxon>
        <taxon>Metamonada</taxon>
        <taxon>Preaxostyla</taxon>
        <taxon>Paratrimastigidae</taxon>
        <taxon>Paratrimastix</taxon>
    </lineage>
</organism>
<evidence type="ECO:0000256" key="5">
    <source>
        <dbReference type="ARBA" id="ARBA00034545"/>
    </source>
</evidence>
<dbReference type="Proteomes" id="UP001141327">
    <property type="component" value="Unassembled WGS sequence"/>
</dbReference>
<dbReference type="SUPFAM" id="SSF53335">
    <property type="entry name" value="S-adenosyl-L-methionine-dependent methyltransferases"/>
    <property type="match status" value="1"/>
</dbReference>
<comment type="catalytic activity">
    <reaction evidence="7">
        <text>arsenic triglutathione + 2 [thioredoxin]-dithiol + 2 S-adenosyl-L-methionine + H2O = dimethylarsinous acid + 2 [thioredoxin]-disulfide + 3 glutathione + 2 S-adenosyl-L-homocysteine + 2 H(+)</text>
        <dbReference type="Rhea" id="RHEA:69464"/>
        <dbReference type="Rhea" id="RHEA-COMP:10698"/>
        <dbReference type="Rhea" id="RHEA-COMP:10700"/>
        <dbReference type="ChEBI" id="CHEBI:15377"/>
        <dbReference type="ChEBI" id="CHEBI:15378"/>
        <dbReference type="ChEBI" id="CHEBI:23808"/>
        <dbReference type="ChEBI" id="CHEBI:29950"/>
        <dbReference type="ChEBI" id="CHEBI:50058"/>
        <dbReference type="ChEBI" id="CHEBI:57856"/>
        <dbReference type="ChEBI" id="CHEBI:57925"/>
        <dbReference type="ChEBI" id="CHEBI:59789"/>
        <dbReference type="ChEBI" id="CHEBI:183640"/>
        <dbReference type="EC" id="2.1.1.137"/>
    </reaction>
</comment>
<dbReference type="PANTHER" id="PTHR43675:SF8">
    <property type="entry name" value="ARSENITE METHYLTRANSFERASE"/>
    <property type="match status" value="1"/>
</dbReference>
<evidence type="ECO:0000313" key="12">
    <source>
        <dbReference type="Proteomes" id="UP001141327"/>
    </source>
</evidence>
<dbReference type="InterPro" id="IPR043768">
    <property type="entry name" value="DUF5714"/>
</dbReference>
<name>A0ABQ8UL97_9EUKA</name>
<gene>
    <name evidence="11" type="ORF">PAPYR_6075</name>
</gene>
<proteinExistence type="inferred from homology"/>
<dbReference type="InterPro" id="IPR029063">
    <property type="entry name" value="SAM-dependent_MTases_sf"/>
</dbReference>
<dbReference type="EMBL" id="JAPMOS010000032">
    <property type="protein sequence ID" value="KAJ4458255.1"/>
    <property type="molecule type" value="Genomic_DNA"/>
</dbReference>